<protein>
    <recommendedName>
        <fullName evidence="1">Reverse transcriptase domain-containing protein</fullName>
    </recommendedName>
</protein>
<gene>
    <name evidence="2" type="ORF">CHRIB12_LOCUS4940</name>
</gene>
<name>A0A916E225_9GLOM</name>
<dbReference type="OrthoDB" id="9902985at2759"/>
<reference evidence="2" key="1">
    <citation type="submission" date="2020-05" db="EMBL/GenBank/DDBJ databases">
        <authorList>
            <person name="Rincon C."/>
            <person name="Sanders R I."/>
            <person name="Robbins C."/>
            <person name="Chaturvedi A."/>
        </authorList>
    </citation>
    <scope>NUCLEOTIDE SEQUENCE</scope>
    <source>
        <strain evidence="2">CHB12</strain>
    </source>
</reference>
<proteinExistence type="predicted"/>
<dbReference type="PROSITE" id="PS50878">
    <property type="entry name" value="RT_POL"/>
    <property type="match status" value="1"/>
</dbReference>
<accession>A0A916E225</accession>
<dbReference type="AlphaFoldDB" id="A0A916E225"/>
<dbReference type="PANTHER" id="PTHR31635:SF196">
    <property type="entry name" value="REVERSE TRANSCRIPTASE DOMAIN-CONTAINING PROTEIN-RELATED"/>
    <property type="match status" value="1"/>
</dbReference>
<dbReference type="PANTHER" id="PTHR31635">
    <property type="entry name" value="REVERSE TRANSCRIPTASE DOMAIN-CONTAINING PROTEIN-RELATED"/>
    <property type="match status" value="1"/>
</dbReference>
<dbReference type="EMBL" id="CAGKOT010000007">
    <property type="protein sequence ID" value="CAB5350289.1"/>
    <property type="molecule type" value="Genomic_DNA"/>
</dbReference>
<evidence type="ECO:0000313" key="2">
    <source>
        <dbReference type="EMBL" id="CAB5350289.1"/>
    </source>
</evidence>
<dbReference type="InterPro" id="IPR000477">
    <property type="entry name" value="RT_dom"/>
</dbReference>
<evidence type="ECO:0000259" key="1">
    <source>
        <dbReference type="PROSITE" id="PS50878"/>
    </source>
</evidence>
<comment type="caution">
    <text evidence="2">The sequence shown here is derived from an EMBL/GenBank/DDBJ whole genome shotgun (WGS) entry which is preliminary data.</text>
</comment>
<dbReference type="Proteomes" id="UP000684084">
    <property type="component" value="Unassembled WGS sequence"/>
</dbReference>
<organism evidence="2 3">
    <name type="scientific">Rhizophagus irregularis</name>
    <dbReference type="NCBI Taxonomy" id="588596"/>
    <lineage>
        <taxon>Eukaryota</taxon>
        <taxon>Fungi</taxon>
        <taxon>Fungi incertae sedis</taxon>
        <taxon>Mucoromycota</taxon>
        <taxon>Glomeromycotina</taxon>
        <taxon>Glomeromycetes</taxon>
        <taxon>Glomerales</taxon>
        <taxon>Glomeraceae</taxon>
        <taxon>Rhizophagus</taxon>
    </lineage>
</organism>
<feature type="domain" description="Reverse transcriptase" evidence="1">
    <location>
        <begin position="186"/>
        <end position="457"/>
    </location>
</feature>
<sequence>MDQDNDEFTWDNFRAGLDHEIEKIKLKDQAITKRKHIDHVWDSLRQLIMKSVNENIRNKKVIKQKFKCAPEKKLTIYFDLRYIINRIQEICSCITGLRNYPNQEMIDKWINYQITIIKLKDKYELVISDISFNFLDNDQFHRYLDELNEIRKQLRIVFKLELNIMKQEQIISNIKKRCDNYKEDQGRMIQSITEKEMVSISIEKIYKKDHNGNEVLITDENQVMEETNRHFQTVVGSVNRKKPIQGRWKEQYKPQPHINENIYSSIMNAPSYDEWIMNEVIQDLIDNNNELWILSLGKAYDHVNIFQLKKAMDRIKIPNDFSSLILELFKDKKNQVITAYGKTAPYDVLTGIDQGEVISPLLWCIYYDPLLAEIDKQQLGYNISCISKSVVQEEGVLNQQNVSIMAYMDDTQWITDEKSKLEKMLYIADTFYRLNDIQINKEKSELMMRTTTEKHQE</sequence>
<evidence type="ECO:0000313" key="3">
    <source>
        <dbReference type="Proteomes" id="UP000684084"/>
    </source>
</evidence>
<dbReference type="Pfam" id="PF00078">
    <property type="entry name" value="RVT_1"/>
    <property type="match status" value="1"/>
</dbReference>